<dbReference type="CDD" id="cd01400">
    <property type="entry name" value="6PGL"/>
    <property type="match status" value="1"/>
</dbReference>
<dbReference type="SUPFAM" id="SSF100950">
    <property type="entry name" value="NagB/RpiA/CoA transferase-like"/>
    <property type="match status" value="1"/>
</dbReference>
<dbReference type="Gene3D" id="3.40.50.1360">
    <property type="match status" value="1"/>
</dbReference>
<comment type="pathway">
    <text evidence="2">Carbohydrate degradation; pentose phosphate pathway; D-ribulose 5-phosphate from D-glucose 6-phosphate (oxidative stage): step 2/3.</text>
</comment>
<dbReference type="EC" id="3.1.1.31" evidence="2"/>
<reference evidence="4 5" key="1">
    <citation type="journal article" date="2020" name="J. Phycol.">
        <title>Comparative genome analysis reveals Cyanidiococcus gen. nov., a new extremophilic red algal genus sister to Cyanidioschyzon (Cyanidioschyzonaceae, Rhodophyta).</title>
        <authorList>
            <person name="Liu S.-L."/>
            <person name="Chiang Y.-R."/>
            <person name="Yoon H.S."/>
            <person name="Fu H.-Y."/>
        </authorList>
    </citation>
    <scope>NUCLEOTIDE SEQUENCE [LARGE SCALE GENOMIC DNA]</scope>
    <source>
        <strain evidence="4 5">THAL066</strain>
    </source>
</reference>
<comment type="catalytic activity">
    <reaction evidence="2">
        <text>6-phospho-D-glucono-1,5-lactone + H2O = 6-phospho-D-gluconate + H(+)</text>
        <dbReference type="Rhea" id="RHEA:12556"/>
        <dbReference type="ChEBI" id="CHEBI:15377"/>
        <dbReference type="ChEBI" id="CHEBI:15378"/>
        <dbReference type="ChEBI" id="CHEBI:57955"/>
        <dbReference type="ChEBI" id="CHEBI:58759"/>
        <dbReference type="EC" id="3.1.1.31"/>
    </reaction>
</comment>
<gene>
    <name evidence="4" type="primary">H6PD</name>
    <name evidence="4" type="ORF">F1559_001265</name>
</gene>
<evidence type="ECO:0000313" key="5">
    <source>
        <dbReference type="Proteomes" id="UP000530660"/>
    </source>
</evidence>
<dbReference type="EMBL" id="VWRR01000012">
    <property type="protein sequence ID" value="KAF6001909.1"/>
    <property type="molecule type" value="Genomic_DNA"/>
</dbReference>
<dbReference type="InterPro" id="IPR006148">
    <property type="entry name" value="Glc/Gal-6P_isomerase"/>
</dbReference>
<dbReference type="Proteomes" id="UP000530660">
    <property type="component" value="Unassembled WGS sequence"/>
</dbReference>
<evidence type="ECO:0000259" key="3">
    <source>
        <dbReference type="Pfam" id="PF01182"/>
    </source>
</evidence>
<dbReference type="GO" id="GO:0006098">
    <property type="term" value="P:pentose-phosphate shunt"/>
    <property type="evidence" value="ECO:0007669"/>
    <property type="project" value="UniProtKB-UniPathway"/>
</dbReference>
<dbReference type="GO" id="GO:0017057">
    <property type="term" value="F:6-phosphogluconolactonase activity"/>
    <property type="evidence" value="ECO:0007669"/>
    <property type="project" value="UniProtKB-UniRule"/>
</dbReference>
<evidence type="ECO:0000313" key="4">
    <source>
        <dbReference type="EMBL" id="KAF6001909.1"/>
    </source>
</evidence>
<proteinExistence type="inferred from homology"/>
<dbReference type="AlphaFoldDB" id="A0A7J7IGU7"/>
<accession>A0A7J7IGU7</accession>
<keyword evidence="2" id="KW-0378">Hydrolase</keyword>
<comment type="function">
    <text evidence="2">Hydrolysis of 6-phosphogluconolactone to 6-phosphogluconate.</text>
</comment>
<evidence type="ECO:0000256" key="2">
    <source>
        <dbReference type="RuleBase" id="RU365095"/>
    </source>
</evidence>
<protein>
    <recommendedName>
        <fullName evidence="2">6-phosphogluconolactonase</fullName>
        <shortName evidence="2">6PGL</shortName>
        <ecNumber evidence="2">3.1.1.31</ecNumber>
    </recommendedName>
</protein>
<dbReference type="OrthoDB" id="432544at2759"/>
<dbReference type="PANTHER" id="PTHR11054:SF0">
    <property type="entry name" value="6-PHOSPHOGLUCONOLACTONASE"/>
    <property type="match status" value="1"/>
</dbReference>
<dbReference type="UniPathway" id="UPA00115">
    <property type="reaction ID" value="UER00409"/>
</dbReference>
<evidence type="ECO:0000256" key="1">
    <source>
        <dbReference type="ARBA" id="ARBA00010662"/>
    </source>
</evidence>
<dbReference type="GO" id="GO:0005975">
    <property type="term" value="P:carbohydrate metabolic process"/>
    <property type="evidence" value="ECO:0007669"/>
    <property type="project" value="UniProtKB-UniRule"/>
</dbReference>
<name>A0A7J7IGU7_9RHOD</name>
<dbReference type="InterPro" id="IPR037171">
    <property type="entry name" value="NagB/RpiA_transferase-like"/>
</dbReference>
<dbReference type="InterPro" id="IPR039104">
    <property type="entry name" value="6PGL"/>
</dbReference>
<comment type="similarity">
    <text evidence="1 2">Belongs to the glucosamine/galactosamine-6-phosphate isomerase family. 6-phosphogluconolactonase subfamily.</text>
</comment>
<comment type="caution">
    <text evidence="4">The sequence shown here is derived from an EMBL/GenBank/DDBJ whole genome shotgun (WGS) entry which is preliminary data.</text>
</comment>
<dbReference type="PANTHER" id="PTHR11054">
    <property type="entry name" value="6-PHOSPHOGLUCONOLACTONASE"/>
    <property type="match status" value="1"/>
</dbReference>
<dbReference type="InterPro" id="IPR005900">
    <property type="entry name" value="6-phosphogluconolactonase_DevB"/>
</dbReference>
<organism evidence="4 5">
    <name type="scientific">Cyanidiococcus yangmingshanensis</name>
    <dbReference type="NCBI Taxonomy" id="2690220"/>
    <lineage>
        <taxon>Eukaryota</taxon>
        <taxon>Rhodophyta</taxon>
        <taxon>Bangiophyceae</taxon>
        <taxon>Cyanidiales</taxon>
        <taxon>Cyanidiaceae</taxon>
        <taxon>Cyanidiococcus</taxon>
    </lineage>
</organism>
<sequence length="315" mass="33534">MSFASPTVSFALSAIRVPNLRARNKSLKNSGFYSGSVSCQQKAFAENVLQNKAPFSSVGPKLVRQLAMSSPGSLRVHQTKEDLVSSLSEEIKSAIAAGPAIPGNSREKIAVAVSGGSLPGLLKAAVARDLRSFANLDKALWIMVDERAVPRNHPESNYRAVSEALSGVVPPDQILGVPEEALSESTDSIALKYEQLLRSKGISPSDIALALLGMGEDGHTASLFPRTWASAVDVSGTRFYVGVDDSPKAPPRRITLTLSAINAAHKRVFVVTGRNKATAVNHIFQEGNSQRLPAGLVQNAIWLVDEEAVSGLKKD</sequence>
<dbReference type="Pfam" id="PF01182">
    <property type="entry name" value="Glucosamine_iso"/>
    <property type="match status" value="1"/>
</dbReference>
<feature type="domain" description="Glucosamine/galactosamine-6-phosphate isomerase" evidence="3">
    <location>
        <begin position="79"/>
        <end position="298"/>
    </location>
</feature>
<keyword evidence="5" id="KW-1185">Reference proteome</keyword>
<dbReference type="NCBIfam" id="TIGR01198">
    <property type="entry name" value="pgl"/>
    <property type="match status" value="1"/>
</dbReference>